<keyword evidence="3 8" id="KW-0418">Kinase</keyword>
<keyword evidence="6" id="KW-0472">Membrane</keyword>
<evidence type="ECO:0000256" key="4">
    <source>
        <dbReference type="ARBA" id="ARBA00022840"/>
    </source>
</evidence>
<dbReference type="AlphaFoldDB" id="A0A9W4H5H2"/>
<feature type="compositionally biased region" description="Low complexity" evidence="5">
    <location>
        <begin position="321"/>
        <end position="337"/>
    </location>
</feature>
<evidence type="ECO:0000256" key="2">
    <source>
        <dbReference type="ARBA" id="ARBA00022741"/>
    </source>
</evidence>
<keyword evidence="4" id="KW-0067">ATP-binding</keyword>
<sequence length="713" mass="68513">MGAQHTGHAGHPGRLYQPPAPDDPAAVGGHRIAARLGVGALGPVYLAYAPDGRPVALTAVRPELAARSGFAAAFEHDVQAVRRVHGPYTVPVLGSGHDGTRYWLAAAYVPALTLHAAVSDTGRPLPVPVVLRLVAGVAEALRAVHHAGVVHAGLGPGTVLLAADGPRVTGYGVTRAAADAPGIPAFSSPEQAADKAPAPATDVFALGQLAAYAAIGVPPFATRALHEEPDLSELPGELREIVTRCLIKDPALRPSPSQVIGMCTQATHHRPPTPWLPTPLQTLLTLPPPLPAPPTTWPQPTPLPPPPPPVGTPAGAGGVPGAAAPGATPAGGVHVPAAPGPHPAAPGGPVPAGGGVPGAAAPVVPAAAGTHPVAPVPPPAGAGLPLPGEAVHGAPAVPGAHPAVPGGPVPTGGVPGAAAPGATPAGGVRLPAAPAGVPGAPAPSGSDVPPAAGGAPGGAAAQVLAGATPPGAVQMPPAPIGSRGSYPAAGGIPGATPPGGVPVPAAGGGALGAAAVPAAQANSPVRPGPAPGAAPPGGVTSAYPGRRRWGKVVVGGWVAVGVVVVGVVGVLAFGGRGDGGDVARGGAPEATAVGGREYRGVEVDAGNGVVVEADPPQVTVEGGSGTFVFTPDGESFVAGAGLVALDRAAPGTLDGCRQAQAQGRVTAVARAQLAAGSRMCVSGADGATTLVTLRQVSAAHAVLDLTVWPGRQL</sequence>
<feature type="compositionally biased region" description="Pro residues" evidence="5">
    <location>
        <begin position="338"/>
        <end position="349"/>
    </location>
</feature>
<feature type="region of interest" description="Disordered" evidence="5">
    <location>
        <begin position="288"/>
        <end position="353"/>
    </location>
</feature>
<keyword evidence="2" id="KW-0547">Nucleotide-binding</keyword>
<dbReference type="PANTHER" id="PTHR43289:SF34">
    <property type="entry name" value="SERINE_THREONINE-PROTEIN KINASE YBDM-RELATED"/>
    <property type="match status" value="1"/>
</dbReference>
<organism evidence="8 9">
    <name type="scientific">Actinacidiphila bryophytorum</name>
    <dbReference type="NCBI Taxonomy" id="1436133"/>
    <lineage>
        <taxon>Bacteria</taxon>
        <taxon>Bacillati</taxon>
        <taxon>Actinomycetota</taxon>
        <taxon>Actinomycetes</taxon>
        <taxon>Kitasatosporales</taxon>
        <taxon>Streptomycetaceae</taxon>
        <taxon>Actinacidiphila</taxon>
    </lineage>
</organism>
<protein>
    <submittedName>
        <fullName evidence="8">Serine/threonine protein kinase</fullName>
    </submittedName>
</protein>
<dbReference type="Proteomes" id="UP001153328">
    <property type="component" value="Unassembled WGS sequence"/>
</dbReference>
<dbReference type="PROSITE" id="PS50011">
    <property type="entry name" value="PROTEIN_KINASE_DOM"/>
    <property type="match status" value="1"/>
</dbReference>
<evidence type="ECO:0000313" key="9">
    <source>
        <dbReference type="Proteomes" id="UP001153328"/>
    </source>
</evidence>
<dbReference type="InterPro" id="IPR011009">
    <property type="entry name" value="Kinase-like_dom_sf"/>
</dbReference>
<dbReference type="CDD" id="cd14014">
    <property type="entry name" value="STKc_PknB_like"/>
    <property type="match status" value="1"/>
</dbReference>
<dbReference type="GO" id="GO:0005524">
    <property type="term" value="F:ATP binding"/>
    <property type="evidence" value="ECO:0007669"/>
    <property type="project" value="UniProtKB-KW"/>
</dbReference>
<dbReference type="InterPro" id="IPR000719">
    <property type="entry name" value="Prot_kinase_dom"/>
</dbReference>
<evidence type="ECO:0000256" key="3">
    <source>
        <dbReference type="ARBA" id="ARBA00022777"/>
    </source>
</evidence>
<evidence type="ECO:0000259" key="7">
    <source>
        <dbReference type="PROSITE" id="PS50011"/>
    </source>
</evidence>
<gene>
    <name evidence="8" type="ORF">SBRY_60205</name>
</gene>
<name>A0A9W4H5H2_9ACTN</name>
<feature type="domain" description="Protein kinase" evidence="7">
    <location>
        <begin position="30"/>
        <end position="276"/>
    </location>
</feature>
<dbReference type="PANTHER" id="PTHR43289">
    <property type="entry name" value="MITOGEN-ACTIVATED PROTEIN KINASE KINASE KINASE 20-RELATED"/>
    <property type="match status" value="1"/>
</dbReference>
<evidence type="ECO:0000256" key="5">
    <source>
        <dbReference type="SAM" id="MobiDB-lite"/>
    </source>
</evidence>
<feature type="transmembrane region" description="Helical" evidence="6">
    <location>
        <begin position="554"/>
        <end position="574"/>
    </location>
</feature>
<feature type="compositionally biased region" description="Low complexity" evidence="5">
    <location>
        <begin position="393"/>
        <end position="406"/>
    </location>
</feature>
<evidence type="ECO:0000313" key="8">
    <source>
        <dbReference type="EMBL" id="CAG7653632.1"/>
    </source>
</evidence>
<accession>A0A9W4H5H2</accession>
<evidence type="ECO:0000256" key="6">
    <source>
        <dbReference type="SAM" id="Phobius"/>
    </source>
</evidence>
<dbReference type="Gene3D" id="1.10.510.10">
    <property type="entry name" value="Transferase(Phosphotransferase) domain 1"/>
    <property type="match status" value="1"/>
</dbReference>
<reference evidence="8" key="1">
    <citation type="submission" date="2021-06" db="EMBL/GenBank/DDBJ databases">
        <authorList>
            <person name="Arsene-Ploetze F."/>
        </authorList>
    </citation>
    <scope>NUCLEOTIDE SEQUENCE</scope>
    <source>
        <strain evidence="8">SBRY1</strain>
    </source>
</reference>
<keyword evidence="8" id="KW-0723">Serine/threonine-protein kinase</keyword>
<feature type="compositionally biased region" description="Low complexity" evidence="5">
    <location>
        <begin position="416"/>
        <end position="459"/>
    </location>
</feature>
<feature type="region of interest" description="Disordered" evidence="5">
    <location>
        <begin position="1"/>
        <end position="26"/>
    </location>
</feature>
<keyword evidence="9" id="KW-1185">Reference proteome</keyword>
<comment type="caution">
    <text evidence="8">The sequence shown here is derived from an EMBL/GenBank/DDBJ whole genome shotgun (WGS) entry which is preliminary data.</text>
</comment>
<keyword evidence="6" id="KW-1133">Transmembrane helix</keyword>
<dbReference type="Gene3D" id="3.30.200.20">
    <property type="entry name" value="Phosphorylase Kinase, domain 1"/>
    <property type="match status" value="1"/>
</dbReference>
<dbReference type="SUPFAM" id="SSF56112">
    <property type="entry name" value="Protein kinase-like (PK-like)"/>
    <property type="match status" value="1"/>
</dbReference>
<keyword evidence="1" id="KW-0808">Transferase</keyword>
<dbReference type="GO" id="GO:0004674">
    <property type="term" value="F:protein serine/threonine kinase activity"/>
    <property type="evidence" value="ECO:0007669"/>
    <property type="project" value="UniProtKB-KW"/>
</dbReference>
<feature type="region of interest" description="Disordered" evidence="5">
    <location>
        <begin position="393"/>
        <end position="459"/>
    </location>
</feature>
<proteinExistence type="predicted"/>
<keyword evidence="6" id="KW-0812">Transmembrane</keyword>
<dbReference type="Pfam" id="PF00069">
    <property type="entry name" value="Pkinase"/>
    <property type="match status" value="1"/>
</dbReference>
<feature type="compositionally biased region" description="Pro residues" evidence="5">
    <location>
        <begin position="288"/>
        <end position="311"/>
    </location>
</feature>
<dbReference type="EMBL" id="CAJVAX010000020">
    <property type="protein sequence ID" value="CAG7653632.1"/>
    <property type="molecule type" value="Genomic_DNA"/>
</dbReference>
<evidence type="ECO:0000256" key="1">
    <source>
        <dbReference type="ARBA" id="ARBA00022679"/>
    </source>
</evidence>